<evidence type="ECO:0008006" key="3">
    <source>
        <dbReference type="Google" id="ProtNLM"/>
    </source>
</evidence>
<reference evidence="1 2" key="1">
    <citation type="submission" date="2020-08" db="EMBL/GenBank/DDBJ databases">
        <title>Genomic Encyclopedia of Type Strains, Phase IV (KMG-IV): sequencing the most valuable type-strain genomes for metagenomic binning, comparative biology and taxonomic classification.</title>
        <authorList>
            <person name="Goeker M."/>
        </authorList>
    </citation>
    <scope>NUCLEOTIDE SEQUENCE [LARGE SCALE GENOMIC DNA]</scope>
    <source>
        <strain evidence="1 2">DSM 21793</strain>
    </source>
</reference>
<dbReference type="EMBL" id="JACIDK010000007">
    <property type="protein sequence ID" value="MBB3893095.1"/>
    <property type="molecule type" value="Genomic_DNA"/>
</dbReference>
<accession>A0A840A2A7</accession>
<sequence length="267" mass="29191">MANETPTGMGQITGNVLFYSKPEPLSIDLHSGLGVKSLPGPFNFAKEGHAVPLTVTEFGVSSLCGPIIFVGDDKIPLAVMGLNLGQNMFLQENGLFEPGVYVPAYIRRYPFVFATDNNAGQMVLCIDRSAEFIVDKAEADMLFFDADGKPTEYTQNCINFCNDYEMERQRTQSFVELLKGLDLFETKKAVFTPTNPDGSAGEPQTIAEYFGVSEEKLNALPHDKFIELRDNGALAQIYAHLVSLAGWDRLIALAMARAPQVPAPANA</sequence>
<dbReference type="AlphaFoldDB" id="A0A840A2A7"/>
<proteinExistence type="predicted"/>
<evidence type="ECO:0000313" key="1">
    <source>
        <dbReference type="EMBL" id="MBB3893095.1"/>
    </source>
</evidence>
<evidence type="ECO:0000313" key="2">
    <source>
        <dbReference type="Proteomes" id="UP000530564"/>
    </source>
</evidence>
<protein>
    <recommendedName>
        <fullName evidence="3">Peptidase</fullName>
    </recommendedName>
</protein>
<organism evidence="1 2">
    <name type="scientific">Phenylobacterium haematophilum</name>
    <dbReference type="NCBI Taxonomy" id="98513"/>
    <lineage>
        <taxon>Bacteria</taxon>
        <taxon>Pseudomonadati</taxon>
        <taxon>Pseudomonadota</taxon>
        <taxon>Alphaproteobacteria</taxon>
        <taxon>Caulobacterales</taxon>
        <taxon>Caulobacteraceae</taxon>
        <taxon>Phenylobacterium</taxon>
    </lineage>
</organism>
<dbReference type="Pfam" id="PF07277">
    <property type="entry name" value="SapC"/>
    <property type="match status" value="1"/>
</dbReference>
<gene>
    <name evidence="1" type="ORF">GGQ61_003833</name>
</gene>
<dbReference type="Proteomes" id="UP000530564">
    <property type="component" value="Unassembled WGS sequence"/>
</dbReference>
<comment type="caution">
    <text evidence="1">The sequence shown here is derived from an EMBL/GenBank/DDBJ whole genome shotgun (WGS) entry which is preliminary data.</text>
</comment>
<dbReference type="RefSeq" id="WP_183776260.1">
    <property type="nucleotide sequence ID" value="NZ_JACIDK010000007.1"/>
</dbReference>
<name>A0A840A2A7_9CAUL</name>
<dbReference type="InterPro" id="IPR010836">
    <property type="entry name" value="SapC"/>
</dbReference>
<keyword evidence="2" id="KW-1185">Reference proteome</keyword>